<evidence type="ECO:0000313" key="1">
    <source>
        <dbReference type="EMBL" id="ARN74954.1"/>
    </source>
</evidence>
<name>A0A1X9ND28_9GAMM</name>
<keyword evidence="2" id="KW-1185">Reference proteome</keyword>
<dbReference type="KEGG" id="osg:BST96_13015"/>
<sequence length="68" mass="7807">MNPKIVFLHIPKSAGTSLRRTLYDVLDNDKLFWLGLDSRPPHFFYPRLKVANKLLMGAIKALLFIHAS</sequence>
<dbReference type="AlphaFoldDB" id="A0A1X9ND28"/>
<reference evidence="1 2" key="1">
    <citation type="submission" date="2016-11" db="EMBL/GenBank/DDBJ databases">
        <title>Trade-off between light-utilization and light-protection in marine flavobacteria.</title>
        <authorList>
            <person name="Kumagai Y."/>
        </authorList>
    </citation>
    <scope>NUCLEOTIDE SEQUENCE [LARGE SCALE GENOMIC DNA]</scope>
    <source>
        <strain evidence="1 2">NBRC 107125</strain>
    </source>
</reference>
<protein>
    <recommendedName>
        <fullName evidence="3">Sulfotransferase family protein</fullName>
    </recommendedName>
</protein>
<evidence type="ECO:0000313" key="2">
    <source>
        <dbReference type="Proteomes" id="UP000193450"/>
    </source>
</evidence>
<dbReference type="Proteomes" id="UP000193450">
    <property type="component" value="Chromosome"/>
</dbReference>
<dbReference type="STRING" id="716816.BST96_13015"/>
<dbReference type="EMBL" id="CP019343">
    <property type="protein sequence ID" value="ARN74954.1"/>
    <property type="molecule type" value="Genomic_DNA"/>
</dbReference>
<dbReference type="InterPro" id="IPR027417">
    <property type="entry name" value="P-loop_NTPase"/>
</dbReference>
<proteinExistence type="predicted"/>
<organism evidence="1 2">
    <name type="scientific">Oceanicoccus sagamiensis</name>
    <dbReference type="NCBI Taxonomy" id="716816"/>
    <lineage>
        <taxon>Bacteria</taxon>
        <taxon>Pseudomonadati</taxon>
        <taxon>Pseudomonadota</taxon>
        <taxon>Gammaproteobacteria</taxon>
        <taxon>Cellvibrionales</taxon>
        <taxon>Spongiibacteraceae</taxon>
        <taxon>Oceanicoccus</taxon>
    </lineage>
</organism>
<accession>A0A1X9ND28</accession>
<gene>
    <name evidence="1" type="ORF">BST96_13015</name>
</gene>
<dbReference type="Gene3D" id="3.40.50.300">
    <property type="entry name" value="P-loop containing nucleotide triphosphate hydrolases"/>
    <property type="match status" value="1"/>
</dbReference>
<evidence type="ECO:0008006" key="3">
    <source>
        <dbReference type="Google" id="ProtNLM"/>
    </source>
</evidence>